<dbReference type="Proteomes" id="UP000198914">
    <property type="component" value="Unassembled WGS sequence"/>
</dbReference>
<name>A0A1H3U6N1_9RHOB</name>
<accession>A0A1H3U6N1</accession>
<organism evidence="1 2">
    <name type="scientific">Jannaschia faecimaris</name>
    <dbReference type="NCBI Taxonomy" id="1244108"/>
    <lineage>
        <taxon>Bacteria</taxon>
        <taxon>Pseudomonadati</taxon>
        <taxon>Pseudomonadota</taxon>
        <taxon>Alphaproteobacteria</taxon>
        <taxon>Rhodobacterales</taxon>
        <taxon>Roseobacteraceae</taxon>
        <taxon>Jannaschia</taxon>
    </lineage>
</organism>
<gene>
    <name evidence="1" type="ORF">SAMN05444004_1256</name>
</gene>
<dbReference type="AlphaFoldDB" id="A0A1H3U6N1"/>
<keyword evidence="2" id="KW-1185">Reference proteome</keyword>
<proteinExistence type="predicted"/>
<evidence type="ECO:0008006" key="3">
    <source>
        <dbReference type="Google" id="ProtNLM"/>
    </source>
</evidence>
<dbReference type="EMBL" id="FNPX01000025">
    <property type="protein sequence ID" value="SDZ58153.1"/>
    <property type="molecule type" value="Genomic_DNA"/>
</dbReference>
<dbReference type="OrthoDB" id="8005167at2"/>
<evidence type="ECO:0000313" key="2">
    <source>
        <dbReference type="Proteomes" id="UP000198914"/>
    </source>
</evidence>
<dbReference type="STRING" id="1244108.SAMN05444004_1256"/>
<protein>
    <recommendedName>
        <fullName evidence="3">DUF1127 domain-containing protein</fullName>
    </recommendedName>
</protein>
<reference evidence="2" key="1">
    <citation type="submission" date="2016-10" db="EMBL/GenBank/DDBJ databases">
        <authorList>
            <person name="Varghese N."/>
            <person name="Submissions S."/>
        </authorList>
    </citation>
    <scope>NUCLEOTIDE SEQUENCE [LARGE SCALE GENOMIC DNA]</scope>
    <source>
        <strain evidence="2">DSM 100420</strain>
    </source>
</reference>
<sequence>MPLWLIRKEKNMNVYTEFLESARDTSGGTPCQPRYLALFEKLKRTAIRIWHQSHHHKSICELNRLDEHMLKDVGLFREHLPNGAIHYSRR</sequence>
<evidence type="ECO:0000313" key="1">
    <source>
        <dbReference type="EMBL" id="SDZ58153.1"/>
    </source>
</evidence>